<dbReference type="Gene3D" id="3.40.50.1000">
    <property type="entry name" value="HAD superfamily/HAD-like"/>
    <property type="match status" value="1"/>
</dbReference>
<evidence type="ECO:0000256" key="3">
    <source>
        <dbReference type="ARBA" id="ARBA00022723"/>
    </source>
</evidence>
<dbReference type="InterPro" id="IPR023198">
    <property type="entry name" value="PGP-like_dom2"/>
</dbReference>
<protein>
    <submittedName>
        <fullName evidence="6">HAD family phosphatase</fullName>
    </submittedName>
</protein>
<dbReference type="InterPro" id="IPR041492">
    <property type="entry name" value="HAD_2"/>
</dbReference>
<keyword evidence="3" id="KW-0479">Metal-binding</keyword>
<organism evidence="6 7">
    <name type="scientific">Streptomyces similanensis</name>
    <dbReference type="NCBI Taxonomy" id="1274988"/>
    <lineage>
        <taxon>Bacteria</taxon>
        <taxon>Bacillati</taxon>
        <taxon>Actinomycetota</taxon>
        <taxon>Actinomycetes</taxon>
        <taxon>Kitasatosporales</taxon>
        <taxon>Streptomycetaceae</taxon>
        <taxon>Streptomyces</taxon>
    </lineage>
</organism>
<evidence type="ECO:0000256" key="2">
    <source>
        <dbReference type="ARBA" id="ARBA00006171"/>
    </source>
</evidence>
<name>A0ABP9JY11_9ACTN</name>
<dbReference type="CDD" id="cd07505">
    <property type="entry name" value="HAD_BPGM-like"/>
    <property type="match status" value="1"/>
</dbReference>
<dbReference type="SUPFAM" id="SSF56784">
    <property type="entry name" value="HAD-like"/>
    <property type="match status" value="1"/>
</dbReference>
<dbReference type="Proteomes" id="UP001500124">
    <property type="component" value="Unassembled WGS sequence"/>
</dbReference>
<dbReference type="Gene3D" id="1.10.150.240">
    <property type="entry name" value="Putative phosphatase, domain 2"/>
    <property type="match status" value="1"/>
</dbReference>
<evidence type="ECO:0000313" key="6">
    <source>
        <dbReference type="EMBL" id="GAA5047235.1"/>
    </source>
</evidence>
<dbReference type="InterPro" id="IPR023214">
    <property type="entry name" value="HAD_sf"/>
</dbReference>
<dbReference type="PANTHER" id="PTHR46193:SF10">
    <property type="entry name" value="6-PHOSPHOGLUCONATE PHOSPHATASE"/>
    <property type="match status" value="1"/>
</dbReference>
<feature type="compositionally biased region" description="Low complexity" evidence="5">
    <location>
        <begin position="236"/>
        <end position="248"/>
    </location>
</feature>
<proteinExistence type="inferred from homology"/>
<comment type="similarity">
    <text evidence="2">Belongs to the HAD-like hydrolase superfamily. CbbY/CbbZ/Gph/YieH family.</text>
</comment>
<evidence type="ECO:0000313" key="7">
    <source>
        <dbReference type="Proteomes" id="UP001500124"/>
    </source>
</evidence>
<feature type="region of interest" description="Disordered" evidence="5">
    <location>
        <begin position="223"/>
        <end position="275"/>
    </location>
</feature>
<dbReference type="InterPro" id="IPR006439">
    <property type="entry name" value="HAD-SF_hydro_IA"/>
</dbReference>
<evidence type="ECO:0000256" key="1">
    <source>
        <dbReference type="ARBA" id="ARBA00001946"/>
    </source>
</evidence>
<evidence type="ECO:0000256" key="4">
    <source>
        <dbReference type="ARBA" id="ARBA00022842"/>
    </source>
</evidence>
<comment type="cofactor">
    <cofactor evidence="1">
        <name>Mg(2+)</name>
        <dbReference type="ChEBI" id="CHEBI:18420"/>
    </cofactor>
</comment>
<gene>
    <name evidence="6" type="ORF">GCM10023336_12510</name>
</gene>
<keyword evidence="7" id="KW-1185">Reference proteome</keyword>
<dbReference type="NCBIfam" id="TIGR01509">
    <property type="entry name" value="HAD-SF-IA-v3"/>
    <property type="match status" value="1"/>
</dbReference>
<accession>A0ABP9JY11</accession>
<keyword evidence="4" id="KW-0460">Magnesium</keyword>
<comment type="caution">
    <text evidence="6">The sequence shown here is derived from an EMBL/GenBank/DDBJ whole genome shotgun (WGS) entry which is preliminary data.</text>
</comment>
<evidence type="ECO:0000256" key="5">
    <source>
        <dbReference type="SAM" id="MobiDB-lite"/>
    </source>
</evidence>
<dbReference type="Pfam" id="PF13419">
    <property type="entry name" value="HAD_2"/>
    <property type="match status" value="1"/>
</dbReference>
<dbReference type="SFLD" id="SFLDS00003">
    <property type="entry name" value="Haloacid_Dehalogenase"/>
    <property type="match status" value="1"/>
</dbReference>
<feature type="compositionally biased region" description="Basic and acidic residues" evidence="5">
    <location>
        <begin position="224"/>
        <end position="235"/>
    </location>
</feature>
<dbReference type="InterPro" id="IPR051600">
    <property type="entry name" value="Beta-PGM-like"/>
</dbReference>
<dbReference type="PANTHER" id="PTHR46193">
    <property type="entry name" value="6-PHOSPHOGLUCONATE PHOSPHATASE"/>
    <property type="match status" value="1"/>
</dbReference>
<dbReference type="RefSeq" id="WP_345667363.1">
    <property type="nucleotide sequence ID" value="NZ_BAABKC010000015.1"/>
</dbReference>
<dbReference type="InterPro" id="IPR036412">
    <property type="entry name" value="HAD-like_sf"/>
</dbReference>
<dbReference type="SFLD" id="SFLDG01129">
    <property type="entry name" value="C1.5:_HAD__Beta-PGM__Phosphata"/>
    <property type="match status" value="1"/>
</dbReference>
<dbReference type="EMBL" id="BAABKC010000015">
    <property type="protein sequence ID" value="GAA5047235.1"/>
    <property type="molecule type" value="Genomic_DNA"/>
</dbReference>
<reference evidence="7" key="1">
    <citation type="journal article" date="2019" name="Int. J. Syst. Evol. Microbiol.">
        <title>The Global Catalogue of Microorganisms (GCM) 10K type strain sequencing project: providing services to taxonomists for standard genome sequencing and annotation.</title>
        <authorList>
            <consortium name="The Broad Institute Genomics Platform"/>
            <consortium name="The Broad Institute Genome Sequencing Center for Infectious Disease"/>
            <person name="Wu L."/>
            <person name="Ma J."/>
        </authorList>
    </citation>
    <scope>NUCLEOTIDE SEQUENCE [LARGE SCALE GENOMIC DNA]</scope>
    <source>
        <strain evidence="7">JCM 18410</strain>
    </source>
</reference>
<sequence length="275" mass="29503">MTKPPTLDPDWTPEAVVFDCDGTLVDSEQHWQRARAIVLRAFGHAPDDAFAERAKGLHYEDCGALMAELVGEPDHAEEMTRQLLNTFRTLVAREPVSTRGARELVRALERVAPLAVASNCPEDVVRSSLESVNLRRHFRHIVVPDDRIRPKPHPDTYAEAARRLGVPGGRALAVEDSVNGMKAALAAGLRVIGVGPRPDPEAAALADLWVDSLDDPTLMAWAESRPRAGRPEPDRPAAAPSRTTAPPASGDPTDPADAKVPRPGGPASQDSASAS</sequence>